<reference evidence="9" key="1">
    <citation type="submission" date="2016-09" db="EMBL/GenBank/DDBJ databases">
        <authorList>
            <person name="Varghese N."/>
            <person name="Submissions S."/>
        </authorList>
    </citation>
    <scope>NUCLEOTIDE SEQUENCE [LARGE SCALE GENOMIC DNA]</scope>
    <source>
        <strain evidence="9">25nlg</strain>
    </source>
</reference>
<dbReference type="GO" id="GO:0016020">
    <property type="term" value="C:membrane"/>
    <property type="evidence" value="ECO:0007669"/>
    <property type="project" value="UniProtKB-SubCell"/>
</dbReference>
<feature type="transmembrane region" description="Helical" evidence="6">
    <location>
        <begin position="160"/>
        <end position="186"/>
    </location>
</feature>
<dbReference type="Proteomes" id="UP000242662">
    <property type="component" value="Unassembled WGS sequence"/>
</dbReference>
<evidence type="ECO:0000256" key="6">
    <source>
        <dbReference type="SAM" id="Phobius"/>
    </source>
</evidence>
<evidence type="ECO:0000256" key="2">
    <source>
        <dbReference type="ARBA" id="ARBA00006143"/>
    </source>
</evidence>
<feature type="transmembrane region" description="Helical" evidence="6">
    <location>
        <begin position="6"/>
        <end position="29"/>
    </location>
</feature>
<evidence type="ECO:0000256" key="4">
    <source>
        <dbReference type="ARBA" id="ARBA00022989"/>
    </source>
</evidence>
<keyword evidence="9" id="KW-1185">Reference proteome</keyword>
<keyword evidence="4 6" id="KW-1133">Transmembrane helix</keyword>
<dbReference type="STRING" id="1464122.SAMN05421737_10694"/>
<feature type="transmembrane region" description="Helical" evidence="6">
    <location>
        <begin position="49"/>
        <end position="78"/>
    </location>
</feature>
<dbReference type="Pfam" id="PF02683">
    <property type="entry name" value="DsbD_TM"/>
    <property type="match status" value="1"/>
</dbReference>
<dbReference type="OrthoDB" id="9803065at2"/>
<evidence type="ECO:0000313" key="8">
    <source>
        <dbReference type="EMBL" id="SDC22297.1"/>
    </source>
</evidence>
<comment type="similarity">
    <text evidence="2">Belongs to the DsbD family.</text>
</comment>
<protein>
    <submittedName>
        <fullName evidence="8">Cytochrome c-type biogenesis protein</fullName>
    </submittedName>
</protein>
<feature type="domain" description="Cytochrome C biogenesis protein transmembrane" evidence="7">
    <location>
        <begin position="4"/>
        <end position="219"/>
    </location>
</feature>
<keyword evidence="5 6" id="KW-0472">Membrane</keyword>
<gene>
    <name evidence="8" type="ORF">SAMN05421737_10694</name>
</gene>
<organism evidence="8 9">
    <name type="scientific">Shouchella lonarensis</name>
    <dbReference type="NCBI Taxonomy" id="1464122"/>
    <lineage>
        <taxon>Bacteria</taxon>
        <taxon>Bacillati</taxon>
        <taxon>Bacillota</taxon>
        <taxon>Bacilli</taxon>
        <taxon>Bacillales</taxon>
        <taxon>Bacillaceae</taxon>
        <taxon>Shouchella</taxon>
    </lineage>
</organism>
<dbReference type="EMBL" id="FMYM01000006">
    <property type="protein sequence ID" value="SDC22297.1"/>
    <property type="molecule type" value="Genomic_DNA"/>
</dbReference>
<dbReference type="InterPro" id="IPR051790">
    <property type="entry name" value="Cytochrome_c-biogenesis_DsbD"/>
</dbReference>
<dbReference type="GO" id="GO:0017004">
    <property type="term" value="P:cytochrome complex assembly"/>
    <property type="evidence" value="ECO:0007669"/>
    <property type="project" value="InterPro"/>
</dbReference>
<dbReference type="PANTHER" id="PTHR31272:SF4">
    <property type="entry name" value="CYTOCHROME C-TYPE BIOGENESIS PROTEIN HI_1454-RELATED"/>
    <property type="match status" value="1"/>
</dbReference>
<evidence type="ECO:0000256" key="5">
    <source>
        <dbReference type="ARBA" id="ARBA00023136"/>
    </source>
</evidence>
<proteinExistence type="inferred from homology"/>
<evidence type="ECO:0000259" key="7">
    <source>
        <dbReference type="Pfam" id="PF02683"/>
    </source>
</evidence>
<keyword evidence="3 6" id="KW-0812">Transmembrane</keyword>
<dbReference type="AlphaFoldDB" id="A0A1G6JUB5"/>
<feature type="transmembrane region" description="Helical" evidence="6">
    <location>
        <begin position="84"/>
        <end position="110"/>
    </location>
</feature>
<feature type="transmembrane region" description="Helical" evidence="6">
    <location>
        <begin position="130"/>
        <end position="154"/>
    </location>
</feature>
<evidence type="ECO:0000256" key="3">
    <source>
        <dbReference type="ARBA" id="ARBA00022692"/>
    </source>
</evidence>
<dbReference type="InterPro" id="IPR003834">
    <property type="entry name" value="Cyt_c_assmbl_TM_dom"/>
</dbReference>
<evidence type="ECO:0000256" key="1">
    <source>
        <dbReference type="ARBA" id="ARBA00004141"/>
    </source>
</evidence>
<evidence type="ECO:0000313" key="9">
    <source>
        <dbReference type="Proteomes" id="UP000242662"/>
    </source>
</evidence>
<dbReference type="RefSeq" id="WP_090775713.1">
    <property type="nucleotide sequence ID" value="NZ_FMYM01000006.1"/>
</dbReference>
<dbReference type="PANTHER" id="PTHR31272">
    <property type="entry name" value="CYTOCHROME C-TYPE BIOGENESIS PROTEIN HI_1454-RELATED"/>
    <property type="match status" value="1"/>
</dbReference>
<name>A0A1G6JUB5_9BACI</name>
<feature type="transmembrane region" description="Helical" evidence="6">
    <location>
        <begin position="207"/>
        <end position="230"/>
    </location>
</feature>
<accession>A0A1G6JUB5</accession>
<sequence>MDVTLSIAFFAGLISFFSPCVFPLMPAYLSQLTGTNVVGRAVMAPRAIILSRSLGFICGFTVIFLLLGFASTFIGQLVFGNRTLLAQVGGIIIILFGLQTSGLISIRALLSNKSIHVTPKRAGSFSQSLLLGFLFAASWTPCIGLALSSILALASNSQTAWQGAFLLLVYSFGMALPFLAVALMWSRSLHKMKRLHRYLPVIQRVSGYFMIVLGILLVSGHFSILSSYLARFNPFGSLFGI</sequence>
<comment type="subcellular location">
    <subcellularLocation>
        <location evidence="1">Membrane</location>
        <topology evidence="1">Multi-pass membrane protein</topology>
    </subcellularLocation>
</comment>